<dbReference type="RefSeq" id="WP_381573912.1">
    <property type="nucleotide sequence ID" value="NZ_BAAASS010000030.1"/>
</dbReference>
<dbReference type="InterPro" id="IPR001204">
    <property type="entry name" value="Phos_transporter"/>
</dbReference>
<keyword evidence="5" id="KW-0472">Membrane</keyword>
<keyword evidence="7" id="KW-1185">Reference proteome</keyword>
<keyword evidence="2" id="KW-0813">Transport</keyword>
<organism evidence="6 7">
    <name type="scientific">Streptomyces fimbriatus</name>
    <dbReference type="NCBI Taxonomy" id="68197"/>
    <lineage>
        <taxon>Bacteria</taxon>
        <taxon>Bacillati</taxon>
        <taxon>Actinomycetota</taxon>
        <taxon>Actinomycetes</taxon>
        <taxon>Kitasatosporales</taxon>
        <taxon>Streptomycetaceae</taxon>
        <taxon>Streptomyces</taxon>
    </lineage>
</organism>
<evidence type="ECO:0000256" key="4">
    <source>
        <dbReference type="ARBA" id="ARBA00022989"/>
    </source>
</evidence>
<dbReference type="Pfam" id="PF01384">
    <property type="entry name" value="PHO4"/>
    <property type="match status" value="1"/>
</dbReference>
<dbReference type="PANTHER" id="PTHR11101">
    <property type="entry name" value="PHOSPHATE TRANSPORTER"/>
    <property type="match status" value="1"/>
</dbReference>
<protein>
    <submittedName>
        <fullName evidence="6">Inorganic phosphate transporter</fullName>
    </submittedName>
</protein>
<proteinExistence type="predicted"/>
<dbReference type="Proteomes" id="UP001596156">
    <property type="component" value="Unassembled WGS sequence"/>
</dbReference>
<evidence type="ECO:0000256" key="1">
    <source>
        <dbReference type="ARBA" id="ARBA00004141"/>
    </source>
</evidence>
<evidence type="ECO:0000313" key="7">
    <source>
        <dbReference type="Proteomes" id="UP001596156"/>
    </source>
</evidence>
<comment type="caution">
    <text evidence="6">The sequence shown here is derived from an EMBL/GenBank/DDBJ whole genome shotgun (WGS) entry which is preliminary data.</text>
</comment>
<name>A0ABW0DKS4_STRFI</name>
<evidence type="ECO:0000256" key="3">
    <source>
        <dbReference type="ARBA" id="ARBA00022692"/>
    </source>
</evidence>
<evidence type="ECO:0000256" key="5">
    <source>
        <dbReference type="ARBA" id="ARBA00023136"/>
    </source>
</evidence>
<keyword evidence="4" id="KW-1133">Transmembrane helix</keyword>
<gene>
    <name evidence="6" type="ORF">ACFPN6_35360</name>
</gene>
<accession>A0ABW0DKS4</accession>
<evidence type="ECO:0000256" key="2">
    <source>
        <dbReference type="ARBA" id="ARBA00022448"/>
    </source>
</evidence>
<sequence length="144" mass="14925">MAKGDPAAEITPVVLITVVGPTSDSTNGFHDATNAIATSVSTRARTPRIALATDAVMNFLGAFPGTEAARTVDSGTIGAPEELSDPLLVMCALITTLGRRIVHPDPPRGFAAGTAATAVPYTTAFVFEAPSPPPSGHRRSRWRS</sequence>
<comment type="subcellular location">
    <subcellularLocation>
        <location evidence="1">Membrane</location>
        <topology evidence="1">Multi-pass membrane protein</topology>
    </subcellularLocation>
</comment>
<evidence type="ECO:0000313" key="6">
    <source>
        <dbReference type="EMBL" id="MFC5229741.1"/>
    </source>
</evidence>
<reference evidence="7" key="1">
    <citation type="journal article" date="2019" name="Int. J. Syst. Evol. Microbiol.">
        <title>The Global Catalogue of Microorganisms (GCM) 10K type strain sequencing project: providing services to taxonomists for standard genome sequencing and annotation.</title>
        <authorList>
            <consortium name="The Broad Institute Genomics Platform"/>
            <consortium name="The Broad Institute Genome Sequencing Center for Infectious Disease"/>
            <person name="Wu L."/>
            <person name="Ma J."/>
        </authorList>
    </citation>
    <scope>NUCLEOTIDE SEQUENCE [LARGE SCALE GENOMIC DNA]</scope>
    <source>
        <strain evidence="7">CCM 8479</strain>
    </source>
</reference>
<dbReference type="PANTHER" id="PTHR11101:SF80">
    <property type="entry name" value="PHOSPHATE TRANSPORTER"/>
    <property type="match status" value="1"/>
</dbReference>
<keyword evidence="3" id="KW-0812">Transmembrane</keyword>
<dbReference type="EMBL" id="JBHSKL010000057">
    <property type="protein sequence ID" value="MFC5229741.1"/>
    <property type="molecule type" value="Genomic_DNA"/>
</dbReference>